<dbReference type="InterPro" id="IPR036259">
    <property type="entry name" value="MFS_trans_sf"/>
</dbReference>
<dbReference type="InterPro" id="IPR050189">
    <property type="entry name" value="MFS_Efflux_Transporters"/>
</dbReference>
<dbReference type="InterPro" id="IPR011701">
    <property type="entry name" value="MFS"/>
</dbReference>
<protein>
    <recommendedName>
        <fullName evidence="7">Major facilitator superfamily (MFS) profile domain-containing protein</fullName>
    </recommendedName>
</protein>
<dbReference type="EMBL" id="BOPC01000013">
    <property type="protein sequence ID" value="GIJ25826.1"/>
    <property type="molecule type" value="Genomic_DNA"/>
</dbReference>
<evidence type="ECO:0000256" key="1">
    <source>
        <dbReference type="ARBA" id="ARBA00004651"/>
    </source>
</evidence>
<comment type="caution">
    <text evidence="8">The sequence shown here is derived from an EMBL/GenBank/DDBJ whole genome shotgun (WGS) entry which is preliminary data.</text>
</comment>
<evidence type="ECO:0000313" key="8">
    <source>
        <dbReference type="EMBL" id="GIJ25826.1"/>
    </source>
</evidence>
<evidence type="ECO:0000256" key="3">
    <source>
        <dbReference type="ARBA" id="ARBA00022692"/>
    </source>
</evidence>
<reference evidence="8 9" key="1">
    <citation type="submission" date="2021-01" db="EMBL/GenBank/DDBJ databases">
        <title>Whole genome shotgun sequence of Verrucosispora qiuiae NBRC 106684.</title>
        <authorList>
            <person name="Komaki H."/>
            <person name="Tamura T."/>
        </authorList>
    </citation>
    <scope>NUCLEOTIDE SEQUENCE [LARGE SCALE GENOMIC DNA]</scope>
    <source>
        <strain evidence="8 9">NBRC 106684</strain>
    </source>
</reference>
<keyword evidence="4 6" id="KW-1133">Transmembrane helix</keyword>
<evidence type="ECO:0000259" key="7">
    <source>
        <dbReference type="PROSITE" id="PS50850"/>
    </source>
</evidence>
<dbReference type="InterPro" id="IPR020846">
    <property type="entry name" value="MFS_dom"/>
</dbReference>
<proteinExistence type="predicted"/>
<organism evidence="8 9">
    <name type="scientific">Micromonospora qiuiae</name>
    <dbReference type="NCBI Taxonomy" id="502268"/>
    <lineage>
        <taxon>Bacteria</taxon>
        <taxon>Bacillati</taxon>
        <taxon>Actinomycetota</taxon>
        <taxon>Actinomycetes</taxon>
        <taxon>Micromonosporales</taxon>
        <taxon>Micromonosporaceae</taxon>
        <taxon>Micromonospora</taxon>
    </lineage>
</organism>
<evidence type="ECO:0000256" key="2">
    <source>
        <dbReference type="ARBA" id="ARBA00022475"/>
    </source>
</evidence>
<keyword evidence="5 6" id="KW-0472">Membrane</keyword>
<dbReference type="SUPFAM" id="SSF103473">
    <property type="entry name" value="MFS general substrate transporter"/>
    <property type="match status" value="1"/>
</dbReference>
<dbReference type="PANTHER" id="PTHR43124:SF3">
    <property type="entry name" value="CHLORAMPHENICOL EFFLUX PUMP RV0191"/>
    <property type="match status" value="1"/>
</dbReference>
<keyword evidence="2" id="KW-1003">Cell membrane</keyword>
<dbReference type="Proteomes" id="UP000653076">
    <property type="component" value="Unassembled WGS sequence"/>
</dbReference>
<name>A0ABQ4J6N7_9ACTN</name>
<evidence type="ECO:0000256" key="4">
    <source>
        <dbReference type="ARBA" id="ARBA00022989"/>
    </source>
</evidence>
<dbReference type="PROSITE" id="PS50850">
    <property type="entry name" value="MFS"/>
    <property type="match status" value="1"/>
</dbReference>
<evidence type="ECO:0000313" key="9">
    <source>
        <dbReference type="Proteomes" id="UP000653076"/>
    </source>
</evidence>
<gene>
    <name evidence="8" type="ORF">Vqi01_09880</name>
</gene>
<sequence>MPAVLFGYGLGALIGITIGGRTADRYPRAILGFGFAGLLITSALLAFAAAHLVATIVLVFALGLIGFSTNPALNSRFMAIAPNAPTLAVSGNISAFNIGITAGPWLGGLALTAGYDYPAVPAIGAAVAAIALALWGWDLIIQTRQHRAHAPTLEPTGARG</sequence>
<feature type="transmembrane region" description="Helical" evidence="6">
    <location>
        <begin position="119"/>
        <end position="137"/>
    </location>
</feature>
<feature type="transmembrane region" description="Helical" evidence="6">
    <location>
        <begin position="86"/>
        <end position="107"/>
    </location>
</feature>
<evidence type="ECO:0000256" key="5">
    <source>
        <dbReference type="ARBA" id="ARBA00023136"/>
    </source>
</evidence>
<feature type="domain" description="Major facilitator superfamily (MFS) profile" evidence="7">
    <location>
        <begin position="1"/>
        <end position="144"/>
    </location>
</feature>
<accession>A0ABQ4J6N7</accession>
<keyword evidence="3 6" id="KW-0812">Transmembrane</keyword>
<evidence type="ECO:0000256" key="6">
    <source>
        <dbReference type="SAM" id="Phobius"/>
    </source>
</evidence>
<dbReference type="Pfam" id="PF07690">
    <property type="entry name" value="MFS_1"/>
    <property type="match status" value="1"/>
</dbReference>
<dbReference type="PANTHER" id="PTHR43124">
    <property type="entry name" value="PURINE EFFLUX PUMP PBUE"/>
    <property type="match status" value="1"/>
</dbReference>
<comment type="subcellular location">
    <subcellularLocation>
        <location evidence="1">Cell membrane</location>
        <topology evidence="1">Multi-pass membrane protein</topology>
    </subcellularLocation>
</comment>
<dbReference type="Gene3D" id="1.20.1250.20">
    <property type="entry name" value="MFS general substrate transporter like domains"/>
    <property type="match status" value="1"/>
</dbReference>
<feature type="transmembrane region" description="Helical" evidence="6">
    <location>
        <begin position="35"/>
        <end position="65"/>
    </location>
</feature>
<keyword evidence="9" id="KW-1185">Reference proteome</keyword>